<dbReference type="InterPro" id="IPR003347">
    <property type="entry name" value="JmjC_dom"/>
</dbReference>
<name>A0A1G7RRV4_9HYPH</name>
<evidence type="ECO:0000259" key="1">
    <source>
        <dbReference type="PROSITE" id="PS51184"/>
    </source>
</evidence>
<dbReference type="PROSITE" id="PS51184">
    <property type="entry name" value="JMJC"/>
    <property type="match status" value="1"/>
</dbReference>
<evidence type="ECO:0000313" key="3">
    <source>
        <dbReference type="Proteomes" id="UP000199495"/>
    </source>
</evidence>
<keyword evidence="3" id="KW-1185">Reference proteome</keyword>
<sequence length="309" mass="35333">MSEMVFENFDHEAKALWGNHVLKLRHTLHERALFSDDKLGAILDQIPEHRMAINTMGIGTHDAGTWSYCKRGDLSGVELINAVQQGRIWINVTKIAEFVPEFSELMDEMFAEIEGNVPDLGVFRKSMGLLISSPNAQVFYHADVPGQALWQIRGEKRIWIYPNTEPFLKPKALEGIIRGTTEEEMTYQPWFDKYAEVIDLKPGDMAHWPLNGPHRVENKDCLNISVTTEHWTPEIRRHFAVQYGNGILRQFGWTPKSRDLYGPTAWAKIAMTAAWRLSGQQKRQAFKRQMRFKLDTKAPGLLVPFGSAA</sequence>
<accession>A0A1G7RRV4</accession>
<gene>
    <name evidence="2" type="ORF">SAMN04487974_10180</name>
</gene>
<dbReference type="Proteomes" id="UP000199495">
    <property type="component" value="Unassembled WGS sequence"/>
</dbReference>
<feature type="domain" description="JmjC" evidence="1">
    <location>
        <begin position="88"/>
        <end position="247"/>
    </location>
</feature>
<dbReference type="OrthoDB" id="7977346at2"/>
<dbReference type="RefSeq" id="WP_090589528.1">
    <property type="nucleotide sequence ID" value="NZ_FNCS01000001.1"/>
</dbReference>
<organism evidence="2 3">
    <name type="scientific">Pelagibacterium luteolum</name>
    <dbReference type="NCBI Taxonomy" id="440168"/>
    <lineage>
        <taxon>Bacteria</taxon>
        <taxon>Pseudomonadati</taxon>
        <taxon>Pseudomonadota</taxon>
        <taxon>Alphaproteobacteria</taxon>
        <taxon>Hyphomicrobiales</taxon>
        <taxon>Devosiaceae</taxon>
        <taxon>Pelagibacterium</taxon>
    </lineage>
</organism>
<reference evidence="2 3" key="1">
    <citation type="submission" date="2016-10" db="EMBL/GenBank/DDBJ databases">
        <authorList>
            <person name="de Groot N.N."/>
        </authorList>
    </citation>
    <scope>NUCLEOTIDE SEQUENCE [LARGE SCALE GENOMIC DNA]</scope>
    <source>
        <strain evidence="2 3">CGMCC 1.10267</strain>
    </source>
</reference>
<dbReference type="SUPFAM" id="SSF51197">
    <property type="entry name" value="Clavaminate synthase-like"/>
    <property type="match status" value="1"/>
</dbReference>
<protein>
    <recommendedName>
        <fullName evidence="1">JmjC domain-containing protein</fullName>
    </recommendedName>
</protein>
<dbReference type="AlphaFoldDB" id="A0A1G7RRV4"/>
<dbReference type="Gene3D" id="2.60.120.650">
    <property type="entry name" value="Cupin"/>
    <property type="match status" value="1"/>
</dbReference>
<dbReference type="EMBL" id="FNCS01000001">
    <property type="protein sequence ID" value="SDG13433.1"/>
    <property type="molecule type" value="Genomic_DNA"/>
</dbReference>
<evidence type="ECO:0000313" key="2">
    <source>
        <dbReference type="EMBL" id="SDG13433.1"/>
    </source>
</evidence>
<proteinExistence type="predicted"/>
<dbReference type="STRING" id="440168.SAMN04487974_10180"/>